<dbReference type="GO" id="GO:0005829">
    <property type="term" value="C:cytosol"/>
    <property type="evidence" value="ECO:0007669"/>
    <property type="project" value="TreeGrafter"/>
</dbReference>
<keyword evidence="4 6" id="KW-0378">Hydrolase</keyword>
<dbReference type="InterPro" id="IPR003761">
    <property type="entry name" value="Exonuc_VII_S"/>
</dbReference>
<dbReference type="GO" id="GO:0008855">
    <property type="term" value="F:exodeoxyribonuclease VII activity"/>
    <property type="evidence" value="ECO:0007669"/>
    <property type="project" value="UniProtKB-UniRule"/>
</dbReference>
<dbReference type="NCBIfam" id="NF002139">
    <property type="entry name" value="PRK00977.1-3"/>
    <property type="match status" value="1"/>
</dbReference>
<dbReference type="NCBIfam" id="TIGR01280">
    <property type="entry name" value="xseB"/>
    <property type="match status" value="1"/>
</dbReference>
<dbReference type="STRING" id="1134406.ADN00_16800"/>
<gene>
    <name evidence="6" type="primary">xseB</name>
    <name evidence="7" type="ORF">ADN00_16800</name>
</gene>
<comment type="function">
    <text evidence="6">Bidirectionally degrades single-stranded DNA into large acid-insoluble oligonucleotides, which are then degraded further into small acid-soluble oligonucleotides.</text>
</comment>
<keyword evidence="3 6" id="KW-0540">Nuclease</keyword>
<protein>
    <recommendedName>
        <fullName evidence="6">Exodeoxyribonuclease 7 small subunit</fullName>
        <ecNumber evidence="6">3.1.11.6</ecNumber>
    </recommendedName>
    <alternativeName>
        <fullName evidence="6">Exodeoxyribonuclease VII small subunit</fullName>
        <shortName evidence="6">Exonuclease VII small subunit</shortName>
    </alternativeName>
</protein>
<dbReference type="PIRSF" id="PIRSF006488">
    <property type="entry name" value="Exonuc_VII_S"/>
    <property type="match status" value="1"/>
</dbReference>
<keyword evidence="5 6" id="KW-0269">Exonuclease</keyword>
<dbReference type="EMBL" id="LGCL01000041">
    <property type="protein sequence ID" value="KPL71366.1"/>
    <property type="molecule type" value="Genomic_DNA"/>
</dbReference>
<comment type="subcellular location">
    <subcellularLocation>
        <location evidence="6">Cytoplasm</location>
    </subcellularLocation>
</comment>
<dbReference type="OrthoDB" id="1697399at2"/>
<evidence type="ECO:0000256" key="4">
    <source>
        <dbReference type="ARBA" id="ARBA00022801"/>
    </source>
</evidence>
<dbReference type="PANTHER" id="PTHR34137">
    <property type="entry name" value="EXODEOXYRIBONUCLEASE 7 SMALL SUBUNIT"/>
    <property type="match status" value="1"/>
</dbReference>
<dbReference type="Proteomes" id="UP000050417">
    <property type="component" value="Unassembled WGS sequence"/>
</dbReference>
<dbReference type="EC" id="3.1.11.6" evidence="6"/>
<dbReference type="Gene3D" id="1.10.287.1040">
    <property type="entry name" value="Exonuclease VII, small subunit"/>
    <property type="match status" value="1"/>
</dbReference>
<evidence type="ECO:0000256" key="1">
    <source>
        <dbReference type="ARBA" id="ARBA00009998"/>
    </source>
</evidence>
<dbReference type="GO" id="GO:0006308">
    <property type="term" value="P:DNA catabolic process"/>
    <property type="evidence" value="ECO:0007669"/>
    <property type="project" value="UniProtKB-UniRule"/>
</dbReference>
<evidence type="ECO:0000256" key="5">
    <source>
        <dbReference type="ARBA" id="ARBA00022839"/>
    </source>
</evidence>
<dbReference type="InterPro" id="IPR037004">
    <property type="entry name" value="Exonuc_VII_ssu_sf"/>
</dbReference>
<dbReference type="PANTHER" id="PTHR34137:SF1">
    <property type="entry name" value="EXODEOXYRIBONUCLEASE 7 SMALL SUBUNIT"/>
    <property type="match status" value="1"/>
</dbReference>
<sequence>MAKKTSDVEKLSYEQAFAELEQIIATLENEQPTLDEATALFERGQALMQHCASLLDQAELKIRKLSNAELDQE</sequence>
<dbReference type="Pfam" id="PF02609">
    <property type="entry name" value="Exonuc_VII_S"/>
    <property type="match status" value="1"/>
</dbReference>
<keyword evidence="8" id="KW-1185">Reference proteome</keyword>
<dbReference type="AlphaFoldDB" id="A0A0P6X865"/>
<keyword evidence="2 6" id="KW-0963">Cytoplasm</keyword>
<evidence type="ECO:0000256" key="3">
    <source>
        <dbReference type="ARBA" id="ARBA00022722"/>
    </source>
</evidence>
<evidence type="ECO:0000256" key="6">
    <source>
        <dbReference type="HAMAP-Rule" id="MF_00337"/>
    </source>
</evidence>
<accession>A0A0P6X865</accession>
<proteinExistence type="inferred from homology"/>
<dbReference type="HAMAP" id="MF_00337">
    <property type="entry name" value="Exonuc_7_S"/>
    <property type="match status" value="1"/>
</dbReference>
<reference evidence="7 8" key="1">
    <citation type="submission" date="2015-07" db="EMBL/GenBank/DDBJ databases">
        <title>Genome sequence of Ornatilinea apprima DSM 23815.</title>
        <authorList>
            <person name="Hemp J."/>
            <person name="Ward L.M."/>
            <person name="Pace L.A."/>
            <person name="Fischer W.W."/>
        </authorList>
    </citation>
    <scope>NUCLEOTIDE SEQUENCE [LARGE SCALE GENOMIC DNA]</scope>
    <source>
        <strain evidence="7 8">P3M-1</strain>
    </source>
</reference>
<comment type="similarity">
    <text evidence="1 6">Belongs to the XseB family.</text>
</comment>
<comment type="catalytic activity">
    <reaction evidence="6">
        <text>Exonucleolytic cleavage in either 5'- to 3'- or 3'- to 5'-direction to yield nucleoside 5'-phosphates.</text>
        <dbReference type="EC" id="3.1.11.6"/>
    </reaction>
</comment>
<name>A0A0P6X865_9CHLR</name>
<organism evidence="7 8">
    <name type="scientific">Ornatilinea apprima</name>
    <dbReference type="NCBI Taxonomy" id="1134406"/>
    <lineage>
        <taxon>Bacteria</taxon>
        <taxon>Bacillati</taxon>
        <taxon>Chloroflexota</taxon>
        <taxon>Anaerolineae</taxon>
        <taxon>Anaerolineales</taxon>
        <taxon>Anaerolineaceae</taxon>
        <taxon>Ornatilinea</taxon>
    </lineage>
</organism>
<evidence type="ECO:0000256" key="2">
    <source>
        <dbReference type="ARBA" id="ARBA00022490"/>
    </source>
</evidence>
<dbReference type="RefSeq" id="WP_075064209.1">
    <property type="nucleotide sequence ID" value="NZ_LGCL01000041.1"/>
</dbReference>
<comment type="subunit">
    <text evidence="6">Heterooligomer composed of large and small subunits.</text>
</comment>
<dbReference type="GO" id="GO:0009318">
    <property type="term" value="C:exodeoxyribonuclease VII complex"/>
    <property type="evidence" value="ECO:0007669"/>
    <property type="project" value="UniProtKB-UniRule"/>
</dbReference>
<comment type="caution">
    <text evidence="7">The sequence shown here is derived from an EMBL/GenBank/DDBJ whole genome shotgun (WGS) entry which is preliminary data.</text>
</comment>
<evidence type="ECO:0000313" key="7">
    <source>
        <dbReference type="EMBL" id="KPL71366.1"/>
    </source>
</evidence>
<evidence type="ECO:0000313" key="8">
    <source>
        <dbReference type="Proteomes" id="UP000050417"/>
    </source>
</evidence>
<dbReference type="SUPFAM" id="SSF116842">
    <property type="entry name" value="XseB-like"/>
    <property type="match status" value="1"/>
</dbReference>